<organism evidence="2 3">
    <name type="scientific">Polyplosphaeria fusca</name>
    <dbReference type="NCBI Taxonomy" id="682080"/>
    <lineage>
        <taxon>Eukaryota</taxon>
        <taxon>Fungi</taxon>
        <taxon>Dikarya</taxon>
        <taxon>Ascomycota</taxon>
        <taxon>Pezizomycotina</taxon>
        <taxon>Dothideomycetes</taxon>
        <taxon>Pleosporomycetidae</taxon>
        <taxon>Pleosporales</taxon>
        <taxon>Tetraplosphaeriaceae</taxon>
        <taxon>Polyplosphaeria</taxon>
    </lineage>
</organism>
<feature type="domain" description="Protein kinase" evidence="1">
    <location>
        <begin position="31"/>
        <end position="366"/>
    </location>
</feature>
<evidence type="ECO:0000313" key="2">
    <source>
        <dbReference type="EMBL" id="KAF2734140.1"/>
    </source>
</evidence>
<name>A0A9P4QZ57_9PLEO</name>
<dbReference type="OrthoDB" id="9992527at2759"/>
<dbReference type="EMBL" id="ML996152">
    <property type="protein sequence ID" value="KAF2734140.1"/>
    <property type="molecule type" value="Genomic_DNA"/>
</dbReference>
<dbReference type="InterPro" id="IPR011009">
    <property type="entry name" value="Kinase-like_dom_sf"/>
</dbReference>
<proteinExistence type="predicted"/>
<dbReference type="SUPFAM" id="SSF56112">
    <property type="entry name" value="Protein kinase-like (PK-like)"/>
    <property type="match status" value="1"/>
</dbReference>
<dbReference type="Gene3D" id="1.10.510.10">
    <property type="entry name" value="Transferase(Phosphotransferase) domain 1"/>
    <property type="match status" value="1"/>
</dbReference>
<dbReference type="Pfam" id="PF00069">
    <property type="entry name" value="Pkinase"/>
    <property type="match status" value="1"/>
</dbReference>
<reference evidence="2" key="1">
    <citation type="journal article" date="2020" name="Stud. Mycol.">
        <title>101 Dothideomycetes genomes: a test case for predicting lifestyles and emergence of pathogens.</title>
        <authorList>
            <person name="Haridas S."/>
            <person name="Albert R."/>
            <person name="Binder M."/>
            <person name="Bloem J."/>
            <person name="Labutti K."/>
            <person name="Salamov A."/>
            <person name="Andreopoulos B."/>
            <person name="Baker S."/>
            <person name="Barry K."/>
            <person name="Bills G."/>
            <person name="Bluhm B."/>
            <person name="Cannon C."/>
            <person name="Castanera R."/>
            <person name="Culley D."/>
            <person name="Daum C."/>
            <person name="Ezra D."/>
            <person name="Gonzalez J."/>
            <person name="Henrissat B."/>
            <person name="Kuo A."/>
            <person name="Liang C."/>
            <person name="Lipzen A."/>
            <person name="Lutzoni F."/>
            <person name="Magnuson J."/>
            <person name="Mondo S."/>
            <person name="Nolan M."/>
            <person name="Ohm R."/>
            <person name="Pangilinan J."/>
            <person name="Park H.-J."/>
            <person name="Ramirez L."/>
            <person name="Alfaro M."/>
            <person name="Sun H."/>
            <person name="Tritt A."/>
            <person name="Yoshinaga Y."/>
            <person name="Zwiers L.-H."/>
            <person name="Turgeon B."/>
            <person name="Goodwin S."/>
            <person name="Spatafora J."/>
            <person name="Crous P."/>
            <person name="Grigoriev I."/>
        </authorList>
    </citation>
    <scope>NUCLEOTIDE SEQUENCE</scope>
    <source>
        <strain evidence="2">CBS 125425</strain>
    </source>
</reference>
<dbReference type="Proteomes" id="UP000799444">
    <property type="component" value="Unassembled WGS sequence"/>
</dbReference>
<dbReference type="GO" id="GO:0005524">
    <property type="term" value="F:ATP binding"/>
    <property type="evidence" value="ECO:0007669"/>
    <property type="project" value="InterPro"/>
</dbReference>
<evidence type="ECO:0000259" key="1">
    <source>
        <dbReference type="PROSITE" id="PS50011"/>
    </source>
</evidence>
<protein>
    <recommendedName>
        <fullName evidence="1">Protein kinase domain-containing protein</fullName>
    </recommendedName>
</protein>
<dbReference type="InterPro" id="IPR000719">
    <property type="entry name" value="Prot_kinase_dom"/>
</dbReference>
<sequence length="389" mass="43811">MSDSLNSIESVKTIAANAEGDASLAGSPEFCRQTPVNAKGGTATVYQAWIPVGSQYRSHSYILGECAHSRRPACYQVAVKKYQEVWKDAYEREKLVLPMLGNTSDVPVFRYLGSFAQSSNRSTSYNILLEFAELDLDEFWADLSNVPPVQSDQIVQFWASLFHIAKAIEALHCMKANIRGQEKRFHGWHADIKPDNILLVGKDFKLADFDFTQVAENRQRGGQNEATRTHISGETNTCGAPEFLRAEKLQTNTHLAQAIDIWSFGCVLSMAATWMVLSFQGIRQYEASRIVASRKHWDNEAADRFHDGYDILPEVQQWHAYLMDHVRVSDSITCRVLQLVERGLLKGEAAHRLTAAQLCTELDQLLQQAEKDRTESSLDPEIKRVLSTV</sequence>
<gene>
    <name evidence="2" type="ORF">EJ04DRAFT_564567</name>
</gene>
<comment type="caution">
    <text evidence="2">The sequence shown here is derived from an EMBL/GenBank/DDBJ whole genome shotgun (WGS) entry which is preliminary data.</text>
</comment>
<dbReference type="AlphaFoldDB" id="A0A9P4QZ57"/>
<keyword evidence="3" id="KW-1185">Reference proteome</keyword>
<accession>A0A9P4QZ57</accession>
<dbReference type="PROSITE" id="PS50011">
    <property type="entry name" value="PROTEIN_KINASE_DOM"/>
    <property type="match status" value="1"/>
</dbReference>
<dbReference type="PANTHER" id="PTHR24359">
    <property type="entry name" value="SERINE/THREONINE-PROTEIN KINASE SBK1"/>
    <property type="match status" value="1"/>
</dbReference>
<dbReference type="SMART" id="SM00220">
    <property type="entry name" value="S_TKc"/>
    <property type="match status" value="1"/>
</dbReference>
<dbReference type="GO" id="GO:0004674">
    <property type="term" value="F:protein serine/threonine kinase activity"/>
    <property type="evidence" value="ECO:0007669"/>
    <property type="project" value="TreeGrafter"/>
</dbReference>
<dbReference type="PANTHER" id="PTHR24359:SF1">
    <property type="entry name" value="INHIBITOR OF NUCLEAR FACTOR KAPPA-B KINASE EPSILON SUBUNIT HOMOLOG 1-RELATED"/>
    <property type="match status" value="1"/>
</dbReference>
<evidence type="ECO:0000313" key="3">
    <source>
        <dbReference type="Proteomes" id="UP000799444"/>
    </source>
</evidence>